<name>A0A1R2B0P6_9CILI</name>
<evidence type="ECO:0000256" key="4">
    <source>
        <dbReference type="ARBA" id="ARBA00022989"/>
    </source>
</evidence>
<evidence type="ECO:0000313" key="8">
    <source>
        <dbReference type="EMBL" id="OMJ70341.1"/>
    </source>
</evidence>
<organism evidence="8 9">
    <name type="scientific">Stentor coeruleus</name>
    <dbReference type="NCBI Taxonomy" id="5963"/>
    <lineage>
        <taxon>Eukaryota</taxon>
        <taxon>Sar</taxon>
        <taxon>Alveolata</taxon>
        <taxon>Ciliophora</taxon>
        <taxon>Postciliodesmatophora</taxon>
        <taxon>Heterotrichea</taxon>
        <taxon>Heterotrichida</taxon>
        <taxon>Stentoridae</taxon>
        <taxon>Stentor</taxon>
    </lineage>
</organism>
<keyword evidence="4 7" id="KW-1133">Transmembrane helix</keyword>
<dbReference type="Pfam" id="PF03381">
    <property type="entry name" value="CDC50"/>
    <property type="match status" value="1"/>
</dbReference>
<protein>
    <submittedName>
        <fullName evidence="8">Uncharacterized protein</fullName>
    </submittedName>
</protein>
<evidence type="ECO:0000256" key="1">
    <source>
        <dbReference type="ARBA" id="ARBA00004141"/>
    </source>
</evidence>
<comment type="subcellular location">
    <subcellularLocation>
        <location evidence="1">Membrane</location>
        <topology evidence="1">Multi-pass membrane protein</topology>
    </subcellularLocation>
</comment>
<gene>
    <name evidence="8" type="ORF">SteCoe_31695</name>
</gene>
<dbReference type="EMBL" id="MPUH01001097">
    <property type="protein sequence ID" value="OMJ70341.1"/>
    <property type="molecule type" value="Genomic_DNA"/>
</dbReference>
<keyword evidence="5 6" id="KW-0472">Membrane</keyword>
<feature type="transmembrane region" description="Helical" evidence="7">
    <location>
        <begin position="269"/>
        <end position="291"/>
    </location>
</feature>
<comment type="caution">
    <text evidence="8">The sequence shown here is derived from an EMBL/GenBank/DDBJ whole genome shotgun (WGS) entry which is preliminary data.</text>
</comment>
<reference evidence="8 9" key="1">
    <citation type="submission" date="2016-11" db="EMBL/GenBank/DDBJ databases">
        <title>The macronuclear genome of Stentor coeruleus: a giant cell with tiny introns.</title>
        <authorList>
            <person name="Slabodnick M."/>
            <person name="Ruby J.G."/>
            <person name="Reiff S.B."/>
            <person name="Swart E.C."/>
            <person name="Gosai S."/>
            <person name="Prabakaran S."/>
            <person name="Witkowska E."/>
            <person name="Larue G.E."/>
            <person name="Fisher S."/>
            <person name="Freeman R.M."/>
            <person name="Gunawardena J."/>
            <person name="Chu W."/>
            <person name="Stover N.A."/>
            <person name="Gregory B.D."/>
            <person name="Nowacki M."/>
            <person name="Derisi J."/>
            <person name="Roy S.W."/>
            <person name="Marshall W.F."/>
            <person name="Sood P."/>
        </authorList>
    </citation>
    <scope>NUCLEOTIDE SEQUENCE [LARGE SCALE GENOMIC DNA]</scope>
    <source>
        <strain evidence="8">WM001</strain>
    </source>
</reference>
<evidence type="ECO:0000256" key="7">
    <source>
        <dbReference type="SAM" id="Phobius"/>
    </source>
</evidence>
<accession>A0A1R2B0P6</accession>
<dbReference type="GO" id="GO:0005886">
    <property type="term" value="C:plasma membrane"/>
    <property type="evidence" value="ECO:0007669"/>
    <property type="project" value="TreeGrafter"/>
</dbReference>
<feature type="transmembrane region" description="Helical" evidence="7">
    <location>
        <begin position="21"/>
        <end position="51"/>
    </location>
</feature>
<dbReference type="OrthoDB" id="340608at2759"/>
<sequence length="309" mass="36291">MANENKRRPKEGWRQQNFRNIICVPSPICAAIFFGTLFIFSLALTLITLSFTYKIFEIKSDAIEFKGDFNISKGIIDIKLTQSDYDKIKGFLYVYVETEEYYQNHRIYLKSKSKGQMIGNSNTNLPLECAPLVNYADFDAKIQNYEEDMRIVPCGLMPASFVNTTISLYLNEKEVNIDSEGISWKYDNSEMYKRQKKQYLDIEDEHFKVWMRSSPTKTLKKLYGKIEKKDLEVGMLLFKITLQKNYLEYISEKRILLTTTTKIGGKYKVLGWTFFIITIISLFWCIFFIITMNYQNVPDIKTLFKKFSS</sequence>
<dbReference type="InterPro" id="IPR005045">
    <property type="entry name" value="CDC50/LEM3_fam"/>
</dbReference>
<keyword evidence="9" id="KW-1185">Reference proteome</keyword>
<dbReference type="Proteomes" id="UP000187209">
    <property type="component" value="Unassembled WGS sequence"/>
</dbReference>
<evidence type="ECO:0000256" key="3">
    <source>
        <dbReference type="ARBA" id="ARBA00022692"/>
    </source>
</evidence>
<proteinExistence type="inferred from homology"/>
<dbReference type="PANTHER" id="PTHR10926:SF0">
    <property type="entry name" value="CDC50, ISOFORM A"/>
    <property type="match status" value="1"/>
</dbReference>
<keyword evidence="3 7" id="KW-0812">Transmembrane</keyword>
<dbReference type="AlphaFoldDB" id="A0A1R2B0P6"/>
<dbReference type="PIRSF" id="PIRSF015840">
    <property type="entry name" value="DUF284_TM_euk"/>
    <property type="match status" value="1"/>
</dbReference>
<evidence type="ECO:0000256" key="2">
    <source>
        <dbReference type="ARBA" id="ARBA00009457"/>
    </source>
</evidence>
<dbReference type="GO" id="GO:0005794">
    <property type="term" value="C:Golgi apparatus"/>
    <property type="evidence" value="ECO:0007669"/>
    <property type="project" value="TreeGrafter"/>
</dbReference>
<dbReference type="GO" id="GO:0005783">
    <property type="term" value="C:endoplasmic reticulum"/>
    <property type="evidence" value="ECO:0007669"/>
    <property type="project" value="TreeGrafter"/>
</dbReference>
<comment type="similarity">
    <text evidence="2 6">Belongs to the CDC50/LEM3 family.</text>
</comment>
<dbReference type="PANTHER" id="PTHR10926">
    <property type="entry name" value="CELL CYCLE CONTROL PROTEIN 50"/>
    <property type="match status" value="1"/>
</dbReference>
<evidence type="ECO:0000313" key="9">
    <source>
        <dbReference type="Proteomes" id="UP000187209"/>
    </source>
</evidence>
<evidence type="ECO:0000256" key="5">
    <source>
        <dbReference type="ARBA" id="ARBA00023136"/>
    </source>
</evidence>
<evidence type="ECO:0000256" key="6">
    <source>
        <dbReference type="PIRNR" id="PIRNR015840"/>
    </source>
</evidence>